<dbReference type="AlphaFoldDB" id="A0A915L9U5"/>
<feature type="compositionally biased region" description="Gly residues" evidence="1">
    <location>
        <begin position="24"/>
        <end position="33"/>
    </location>
</feature>
<evidence type="ECO:0000313" key="2">
    <source>
        <dbReference type="Proteomes" id="UP000887565"/>
    </source>
</evidence>
<dbReference type="WBParaSite" id="nRc.2.0.1.t47602-RA">
    <property type="protein sequence ID" value="nRc.2.0.1.t47602-RA"/>
    <property type="gene ID" value="nRc.2.0.1.g47602"/>
</dbReference>
<evidence type="ECO:0000313" key="3">
    <source>
        <dbReference type="WBParaSite" id="nRc.2.0.1.t47602-RA"/>
    </source>
</evidence>
<sequence>PPPQPGSRSNSPSRIAAPTSSRRSGGGAGGGGRTPLTIAAPLQQNYFPVVLTSTSTREHSPTAARHNNGSVFVF</sequence>
<name>A0A915L9U5_ROMCU</name>
<evidence type="ECO:0000256" key="1">
    <source>
        <dbReference type="SAM" id="MobiDB-lite"/>
    </source>
</evidence>
<reference evidence="3" key="1">
    <citation type="submission" date="2022-11" db="UniProtKB">
        <authorList>
            <consortium name="WormBaseParasite"/>
        </authorList>
    </citation>
    <scope>IDENTIFICATION</scope>
</reference>
<accession>A0A915L9U5</accession>
<keyword evidence="2" id="KW-1185">Reference proteome</keyword>
<dbReference type="Proteomes" id="UP000887565">
    <property type="component" value="Unplaced"/>
</dbReference>
<protein>
    <submittedName>
        <fullName evidence="3">Uncharacterized protein</fullName>
    </submittedName>
</protein>
<proteinExistence type="predicted"/>
<feature type="region of interest" description="Disordered" evidence="1">
    <location>
        <begin position="1"/>
        <end position="37"/>
    </location>
</feature>
<organism evidence="2 3">
    <name type="scientific">Romanomermis culicivorax</name>
    <name type="common">Nematode worm</name>
    <dbReference type="NCBI Taxonomy" id="13658"/>
    <lineage>
        <taxon>Eukaryota</taxon>
        <taxon>Metazoa</taxon>
        <taxon>Ecdysozoa</taxon>
        <taxon>Nematoda</taxon>
        <taxon>Enoplea</taxon>
        <taxon>Dorylaimia</taxon>
        <taxon>Mermithida</taxon>
        <taxon>Mermithoidea</taxon>
        <taxon>Mermithidae</taxon>
        <taxon>Romanomermis</taxon>
    </lineage>
</organism>
<feature type="compositionally biased region" description="Polar residues" evidence="1">
    <location>
        <begin position="1"/>
        <end position="13"/>
    </location>
</feature>